<evidence type="ECO:0000313" key="1">
    <source>
        <dbReference type="EMBL" id="OXB06370.1"/>
    </source>
</evidence>
<comment type="caution">
    <text evidence="1">The sequence shown here is derived from an EMBL/GenBank/DDBJ whole genome shotgun (WGS) entry which is preliminary data.</text>
</comment>
<dbReference type="Proteomes" id="UP000198381">
    <property type="component" value="Unassembled WGS sequence"/>
</dbReference>
<gene>
    <name evidence="1" type="ORF">B0A81_13730</name>
</gene>
<keyword evidence="2" id="KW-1185">Reference proteome</keyword>
<name>A0ABX4CSN0_9FLAO</name>
<evidence type="ECO:0000313" key="2">
    <source>
        <dbReference type="Proteomes" id="UP000198381"/>
    </source>
</evidence>
<organism evidence="1 2">
    <name type="scientific">Flavobacterium plurextorum</name>
    <dbReference type="NCBI Taxonomy" id="1114867"/>
    <lineage>
        <taxon>Bacteria</taxon>
        <taxon>Pseudomonadati</taxon>
        <taxon>Bacteroidota</taxon>
        <taxon>Flavobacteriia</taxon>
        <taxon>Flavobacteriales</taxon>
        <taxon>Flavobacteriaceae</taxon>
        <taxon>Flavobacterium</taxon>
    </lineage>
</organism>
<evidence type="ECO:0008006" key="3">
    <source>
        <dbReference type="Google" id="ProtNLM"/>
    </source>
</evidence>
<protein>
    <recommendedName>
        <fullName evidence="3">Transposase DDE domain-containing protein</fullName>
    </recommendedName>
</protein>
<reference evidence="1 2" key="1">
    <citation type="submission" date="2016-11" db="EMBL/GenBank/DDBJ databases">
        <title>Whole genomes of Flavobacteriaceae.</title>
        <authorList>
            <person name="Stine C."/>
            <person name="Li C."/>
            <person name="Tadesse D."/>
        </authorList>
    </citation>
    <scope>NUCLEOTIDE SEQUENCE [LARGE SCALE GENOMIC DNA]</scope>
    <source>
        <strain evidence="1 2">CCUG 60112</strain>
    </source>
</reference>
<dbReference type="EMBL" id="MUHD01000026">
    <property type="protein sequence ID" value="OXB06370.1"/>
    <property type="molecule type" value="Genomic_DNA"/>
</dbReference>
<sequence>MVTAYYSYKVFWKINTLLSKIRKIKIKNPKQTNVNNVIDCTNIVLNLYIPNKLYKNLYLSHK</sequence>
<accession>A0ABX4CSN0</accession>
<proteinExistence type="predicted"/>